<dbReference type="SUPFAM" id="SSF81382">
    <property type="entry name" value="Skp1 dimerisation domain-like"/>
    <property type="match status" value="1"/>
</dbReference>
<dbReference type="Pfam" id="PF03931">
    <property type="entry name" value="Skp1_POZ"/>
    <property type="match status" value="1"/>
</dbReference>
<evidence type="ECO:0000259" key="6">
    <source>
        <dbReference type="Pfam" id="PF03931"/>
    </source>
</evidence>
<proteinExistence type="inferred from homology"/>
<dbReference type="Pfam" id="PF01466">
    <property type="entry name" value="Skp1"/>
    <property type="match status" value="1"/>
</dbReference>
<evidence type="ECO:0000256" key="2">
    <source>
        <dbReference type="ARBA" id="ARBA00009993"/>
    </source>
</evidence>
<comment type="subunit">
    <text evidence="4">Part of a SCF (SKP1-cullin-F-box) protein ligase complex.</text>
</comment>
<name>A0A2Z6NFX4_TRISU</name>
<comment type="pathway">
    <text evidence="1 4">Protein modification; protein ubiquitination.</text>
</comment>
<dbReference type="UniPathway" id="UPA00143"/>
<dbReference type="GO" id="GO:0009867">
    <property type="term" value="P:jasmonic acid mediated signaling pathway"/>
    <property type="evidence" value="ECO:0007669"/>
    <property type="project" value="UniProtKB-ARBA"/>
</dbReference>
<evidence type="ECO:0000313" key="7">
    <source>
        <dbReference type="EMBL" id="GAU43528.1"/>
    </source>
</evidence>
<evidence type="ECO:0000256" key="1">
    <source>
        <dbReference type="ARBA" id="ARBA00004906"/>
    </source>
</evidence>
<dbReference type="GO" id="GO:0006511">
    <property type="term" value="P:ubiquitin-dependent protein catabolic process"/>
    <property type="evidence" value="ECO:0007669"/>
    <property type="project" value="InterPro"/>
</dbReference>
<dbReference type="PIRSF" id="PIRSF028729">
    <property type="entry name" value="E3_ubiquit_lig_SCF_Skp"/>
    <property type="match status" value="1"/>
</dbReference>
<dbReference type="EMBL" id="DF973979">
    <property type="protein sequence ID" value="GAU43528.1"/>
    <property type="molecule type" value="Genomic_DNA"/>
</dbReference>
<dbReference type="Proteomes" id="UP000242715">
    <property type="component" value="Unassembled WGS sequence"/>
</dbReference>
<keyword evidence="8" id="KW-1185">Reference proteome</keyword>
<evidence type="ECO:0000256" key="4">
    <source>
        <dbReference type="PIRNR" id="PIRNR028729"/>
    </source>
</evidence>
<feature type="domain" description="SKP1 component dimerisation" evidence="5">
    <location>
        <begin position="102"/>
        <end position="148"/>
    </location>
</feature>
<dbReference type="GO" id="GO:0016567">
    <property type="term" value="P:protein ubiquitination"/>
    <property type="evidence" value="ECO:0007669"/>
    <property type="project" value="UniProtKB-UniRule"/>
</dbReference>
<dbReference type="InterPro" id="IPR016897">
    <property type="entry name" value="SKP1"/>
</dbReference>
<dbReference type="InterPro" id="IPR036296">
    <property type="entry name" value="SKP1-like_dim_sf"/>
</dbReference>
<dbReference type="Gene3D" id="3.30.710.10">
    <property type="entry name" value="Potassium Channel Kv1.1, Chain A"/>
    <property type="match status" value="1"/>
</dbReference>
<evidence type="ECO:0000313" key="8">
    <source>
        <dbReference type="Proteomes" id="UP000242715"/>
    </source>
</evidence>
<gene>
    <name evidence="7" type="ORF">TSUD_98480</name>
</gene>
<dbReference type="OrthoDB" id="2342932at2759"/>
<feature type="domain" description="SKP1 component POZ" evidence="6">
    <location>
        <begin position="13"/>
        <end position="71"/>
    </location>
</feature>
<reference evidence="8" key="1">
    <citation type="journal article" date="2017" name="Front. Plant Sci.">
        <title>Climate Clever Clovers: New Paradigm to Reduce the Environmental Footprint of Ruminants by Breeding Low Methanogenic Forages Utilizing Haplotype Variation.</title>
        <authorList>
            <person name="Kaur P."/>
            <person name="Appels R."/>
            <person name="Bayer P.E."/>
            <person name="Keeble-Gagnere G."/>
            <person name="Wang J."/>
            <person name="Hirakawa H."/>
            <person name="Shirasawa K."/>
            <person name="Vercoe P."/>
            <person name="Stefanova K."/>
            <person name="Durmic Z."/>
            <person name="Nichols P."/>
            <person name="Revell C."/>
            <person name="Isobe S.N."/>
            <person name="Edwards D."/>
            <person name="Erskine W."/>
        </authorList>
    </citation>
    <scope>NUCLEOTIDE SEQUENCE [LARGE SCALE GENOMIC DNA]</scope>
    <source>
        <strain evidence="8">cv. Daliak</strain>
    </source>
</reference>
<organism evidence="7 8">
    <name type="scientific">Trifolium subterraneum</name>
    <name type="common">Subterranean clover</name>
    <dbReference type="NCBI Taxonomy" id="3900"/>
    <lineage>
        <taxon>Eukaryota</taxon>
        <taxon>Viridiplantae</taxon>
        <taxon>Streptophyta</taxon>
        <taxon>Embryophyta</taxon>
        <taxon>Tracheophyta</taxon>
        <taxon>Spermatophyta</taxon>
        <taxon>Magnoliopsida</taxon>
        <taxon>eudicotyledons</taxon>
        <taxon>Gunneridae</taxon>
        <taxon>Pentapetalae</taxon>
        <taxon>rosids</taxon>
        <taxon>fabids</taxon>
        <taxon>Fabales</taxon>
        <taxon>Fabaceae</taxon>
        <taxon>Papilionoideae</taxon>
        <taxon>50 kb inversion clade</taxon>
        <taxon>NPAAA clade</taxon>
        <taxon>Hologalegina</taxon>
        <taxon>IRL clade</taxon>
        <taxon>Trifolieae</taxon>
        <taxon>Trifolium</taxon>
    </lineage>
</organism>
<dbReference type="InterPro" id="IPR001232">
    <property type="entry name" value="SKP1-like"/>
</dbReference>
<dbReference type="InterPro" id="IPR016072">
    <property type="entry name" value="Skp1_comp_dimer"/>
</dbReference>
<sequence>MAEENSQASSSSKMVTLKASDDALFEVELNIAQEMKTVQVYIDDSEDIEIIPIPNVSGKHLAIIIEYIKKQSKESDADFGKEWSLDDMMELLLAANYLELSSLLQCLCQAIADRIKNKSPEFVRKVFNVENDYSPEEEAELRKEVAWAFEGVDRD</sequence>
<keyword evidence="3 4" id="KW-0833">Ubl conjugation pathway</keyword>
<evidence type="ECO:0000259" key="5">
    <source>
        <dbReference type="Pfam" id="PF01466"/>
    </source>
</evidence>
<evidence type="ECO:0000256" key="3">
    <source>
        <dbReference type="ARBA" id="ARBA00022786"/>
    </source>
</evidence>
<comment type="similarity">
    <text evidence="2 4">Belongs to the SKP1 family.</text>
</comment>
<dbReference type="AlphaFoldDB" id="A0A2Z6NFX4"/>
<protein>
    <recommendedName>
        <fullName evidence="4">SKP1-like protein</fullName>
    </recommendedName>
</protein>
<dbReference type="InterPro" id="IPR016073">
    <property type="entry name" value="Skp1_comp_POZ"/>
</dbReference>
<dbReference type="PANTHER" id="PTHR11165">
    <property type="entry name" value="SKP1"/>
    <property type="match status" value="1"/>
</dbReference>
<accession>A0A2Z6NFX4</accession>
<dbReference type="SMART" id="SM00512">
    <property type="entry name" value="Skp1"/>
    <property type="match status" value="1"/>
</dbReference>
<dbReference type="SUPFAM" id="SSF54695">
    <property type="entry name" value="POZ domain"/>
    <property type="match status" value="1"/>
</dbReference>
<dbReference type="InterPro" id="IPR011333">
    <property type="entry name" value="SKP1/BTB/POZ_sf"/>
</dbReference>
<comment type="function">
    <text evidence="4">Involved in ubiquitination and subsequent proteasomal degradation of target proteins. Together with CUL1, RBX1 and a F-box protein, it forms a SCF E3 ubiquitin ligase complex. The functional specificity of this complex depends on the type of F-box protein. In the SCF complex, it serves as an adapter that links the F-box protein to CUL1.</text>
</comment>